<dbReference type="PANTHER" id="PTHR46035">
    <property type="entry name" value="TETRATRICOPEPTIDE REPEAT PROTEIN 4"/>
    <property type="match status" value="1"/>
</dbReference>
<evidence type="ECO:0000313" key="6">
    <source>
        <dbReference type="Ensembl" id="ENSRBIP00000041776.1"/>
    </source>
</evidence>
<evidence type="ECO:0000313" key="7">
    <source>
        <dbReference type="Proteomes" id="UP000233180"/>
    </source>
</evidence>
<keyword evidence="4" id="KW-1133">Transmembrane helix</keyword>
<evidence type="ECO:0000256" key="1">
    <source>
        <dbReference type="ARBA" id="ARBA00022737"/>
    </source>
</evidence>
<reference evidence="6 7" key="1">
    <citation type="submission" date="2016-06" db="EMBL/GenBank/DDBJ databases">
        <title>Genome of Rhinopithecus bieti.</title>
        <authorList>
            <person name="Wu"/>
            <person name="C.-I. and Zhang"/>
            <person name="Y."/>
        </authorList>
    </citation>
    <scope>NUCLEOTIDE SEQUENCE</scope>
</reference>
<keyword evidence="1" id="KW-0677">Repeat</keyword>
<dbReference type="GO" id="GO:0005829">
    <property type="term" value="C:cytosol"/>
    <property type="evidence" value="ECO:0007669"/>
    <property type="project" value="TreeGrafter"/>
</dbReference>
<dbReference type="GO" id="GO:0051879">
    <property type="term" value="F:Hsp90 protein binding"/>
    <property type="evidence" value="ECO:0007669"/>
    <property type="project" value="InterPro"/>
</dbReference>
<dbReference type="SMART" id="SM00028">
    <property type="entry name" value="TPR"/>
    <property type="match status" value="2"/>
</dbReference>
<evidence type="ECO:0000256" key="4">
    <source>
        <dbReference type="SAM" id="Phobius"/>
    </source>
</evidence>
<sequence>MFLLTTAFIASINFGYYILFLFIVEYFLHFTALGLGLKGRASAVEQREQDPTSDDTMNSFLEKLQSQPYRGSFHKEQWEEEFEKVPLFMKKVPSEIDPRENPDLACLQSIIFDEELSPEEQAKTYKDEGNDYFKEKDYKKAVISYTEGLKKKCANPDLNAVLYTNRAAAQYYLGNFRSAVSDVTAARKLKSCYLKAMRCLCHLEPKYFAKAGLQIDAKVKKLLEMRAKAEKLKQIEQRDVGKSNLKEKKERNQNEALLEAVKARNIRLSETTCEDEISASEGLGEFFLERLSSENPHGARLNLDNQGRLSWPVLLLYPEYAQLHFISAFHEDSRFIDHLMVMSGETPSWDLEQKHCSDNLEVYVEDEDRAELYRVPAKGTLLQVLQHHRYFVKNYLWGRRVHQIR</sequence>
<protein>
    <recommendedName>
        <fullName evidence="5">Cns1/TTC4 wheel domain-containing protein</fullName>
    </recommendedName>
</protein>
<comment type="similarity">
    <text evidence="3">Belongs to the TTC4 family.</text>
</comment>
<dbReference type="GO" id="GO:0006457">
    <property type="term" value="P:protein folding"/>
    <property type="evidence" value="ECO:0007669"/>
    <property type="project" value="TreeGrafter"/>
</dbReference>
<proteinExistence type="inferred from homology"/>
<dbReference type="InterPro" id="IPR019734">
    <property type="entry name" value="TPR_rpt"/>
</dbReference>
<dbReference type="GO" id="GO:0030544">
    <property type="term" value="F:Hsp70 protein binding"/>
    <property type="evidence" value="ECO:0007669"/>
    <property type="project" value="TreeGrafter"/>
</dbReference>
<dbReference type="Ensembl" id="ENSRBIT00000065816.1">
    <property type="protein sequence ID" value="ENSRBIP00000041776.1"/>
    <property type="gene ID" value="ENSRBIG00000044201.1"/>
</dbReference>
<dbReference type="GeneTree" id="ENSGT00510000049371"/>
<dbReference type="STRING" id="61621.ENSRBIP00000041776"/>
<keyword evidence="7" id="KW-1185">Reference proteome</keyword>
<dbReference type="Pfam" id="PF18972">
    <property type="entry name" value="Wheel"/>
    <property type="match status" value="1"/>
</dbReference>
<dbReference type="OMA" id="HWAINRY"/>
<keyword evidence="2" id="KW-0802">TPR repeat</keyword>
<evidence type="ECO:0000256" key="2">
    <source>
        <dbReference type="ARBA" id="ARBA00022803"/>
    </source>
</evidence>
<dbReference type="CDD" id="cd21380">
    <property type="entry name" value="CTWD_Cns1"/>
    <property type="match status" value="1"/>
</dbReference>
<organism evidence="6 7">
    <name type="scientific">Rhinopithecus bieti</name>
    <name type="common">Black snub-nosed monkey</name>
    <name type="synonym">Pygathrix bieti</name>
    <dbReference type="NCBI Taxonomy" id="61621"/>
    <lineage>
        <taxon>Eukaryota</taxon>
        <taxon>Metazoa</taxon>
        <taxon>Chordata</taxon>
        <taxon>Craniata</taxon>
        <taxon>Vertebrata</taxon>
        <taxon>Euteleostomi</taxon>
        <taxon>Mammalia</taxon>
        <taxon>Eutheria</taxon>
        <taxon>Euarchontoglires</taxon>
        <taxon>Primates</taxon>
        <taxon>Haplorrhini</taxon>
        <taxon>Catarrhini</taxon>
        <taxon>Cercopithecidae</taxon>
        <taxon>Colobinae</taxon>
        <taxon>Rhinopithecus</taxon>
    </lineage>
</organism>
<keyword evidence="4" id="KW-0812">Transmembrane</keyword>
<name>A0A2K6N174_RHIBE</name>
<dbReference type="GO" id="GO:0005634">
    <property type="term" value="C:nucleus"/>
    <property type="evidence" value="ECO:0007669"/>
    <property type="project" value="TreeGrafter"/>
</dbReference>
<evidence type="ECO:0000256" key="3">
    <source>
        <dbReference type="ARBA" id="ARBA00023602"/>
    </source>
</evidence>
<dbReference type="AlphaFoldDB" id="A0A2K6N174"/>
<dbReference type="Proteomes" id="UP000233180">
    <property type="component" value="Unassembled WGS sequence"/>
</dbReference>
<dbReference type="Gene3D" id="1.25.40.10">
    <property type="entry name" value="Tetratricopeptide repeat domain"/>
    <property type="match status" value="1"/>
</dbReference>
<dbReference type="InterPro" id="IPR044059">
    <property type="entry name" value="Csn1/TTC4_wheel"/>
</dbReference>
<reference evidence="6" key="2">
    <citation type="submission" date="2025-08" db="UniProtKB">
        <authorList>
            <consortium name="Ensembl"/>
        </authorList>
    </citation>
    <scope>IDENTIFICATION</scope>
</reference>
<keyword evidence="4" id="KW-0472">Membrane</keyword>
<dbReference type="PANTHER" id="PTHR46035:SF1">
    <property type="entry name" value="TETRATRICOPEPTIDE REPEAT PROTEIN 4"/>
    <property type="match status" value="1"/>
</dbReference>
<feature type="transmembrane region" description="Helical" evidence="4">
    <location>
        <begin position="14"/>
        <end position="37"/>
    </location>
</feature>
<feature type="domain" description="Cns1/TTC4 wheel" evidence="5">
    <location>
        <begin position="304"/>
        <end position="389"/>
    </location>
</feature>
<dbReference type="SUPFAM" id="SSF48452">
    <property type="entry name" value="TPR-like"/>
    <property type="match status" value="1"/>
</dbReference>
<dbReference type="InterPro" id="IPR011990">
    <property type="entry name" value="TPR-like_helical_dom_sf"/>
</dbReference>
<accession>A0A2K6N174</accession>
<evidence type="ECO:0000259" key="5">
    <source>
        <dbReference type="Pfam" id="PF18972"/>
    </source>
</evidence>
<reference evidence="6" key="3">
    <citation type="submission" date="2025-09" db="UniProtKB">
        <authorList>
            <consortium name="Ensembl"/>
        </authorList>
    </citation>
    <scope>IDENTIFICATION</scope>
</reference>